<keyword evidence="2" id="KW-1185">Reference proteome</keyword>
<dbReference type="Gene3D" id="3.30.1330.40">
    <property type="entry name" value="RutC-like"/>
    <property type="match status" value="1"/>
</dbReference>
<proteinExistence type="predicted"/>
<sequence>MTNKITTNGKGAAYHGVPAEDDYGYAQAIKIGSMIFVSGQFSHDDMGAMIAPAALDDTGKPTNFSMMAEQMRVTYANAAKILAQFGATLDNVVEETLYVLDVDAAFAVAGKVRKEAYAKVRPQCASNLIGVSRLAFPDQLIEIVFKAVLPRA</sequence>
<dbReference type="SUPFAM" id="SSF55298">
    <property type="entry name" value="YjgF-like"/>
    <property type="match status" value="1"/>
</dbReference>
<dbReference type="PANTHER" id="PTHR43857">
    <property type="entry name" value="BLR7761 PROTEIN"/>
    <property type="match status" value="1"/>
</dbReference>
<reference evidence="1 2" key="1">
    <citation type="submission" date="2021-08" db="EMBL/GenBank/DDBJ databases">
        <authorList>
            <person name="Peeters C."/>
        </authorList>
    </citation>
    <scope>NUCLEOTIDE SEQUENCE [LARGE SCALE GENOMIC DNA]</scope>
    <source>
        <strain evidence="1 2">LMG 23992</strain>
    </source>
</reference>
<dbReference type="EMBL" id="CAJZAI010000002">
    <property type="protein sequence ID" value="CAG9168990.1"/>
    <property type="molecule type" value="Genomic_DNA"/>
</dbReference>
<dbReference type="PANTHER" id="PTHR43857:SF1">
    <property type="entry name" value="YJGH FAMILY PROTEIN"/>
    <property type="match status" value="1"/>
</dbReference>
<comment type="caution">
    <text evidence="1">The sequence shown here is derived from an EMBL/GenBank/DDBJ whole genome shotgun (WGS) entry which is preliminary data.</text>
</comment>
<accession>A0ABM8WNJ9</accession>
<dbReference type="InterPro" id="IPR006175">
    <property type="entry name" value="YjgF/YER057c/UK114"/>
</dbReference>
<protein>
    <recommendedName>
        <fullName evidence="3">RidA family protein</fullName>
    </recommendedName>
</protein>
<evidence type="ECO:0008006" key="3">
    <source>
        <dbReference type="Google" id="ProtNLM"/>
    </source>
</evidence>
<dbReference type="InterPro" id="IPR035959">
    <property type="entry name" value="RutC-like_sf"/>
</dbReference>
<dbReference type="Pfam" id="PF01042">
    <property type="entry name" value="Ribonuc_L-PSP"/>
    <property type="match status" value="1"/>
</dbReference>
<organism evidence="1 2">
    <name type="scientific">Cupriavidus laharis</name>
    <dbReference type="NCBI Taxonomy" id="151654"/>
    <lineage>
        <taxon>Bacteria</taxon>
        <taxon>Pseudomonadati</taxon>
        <taxon>Pseudomonadota</taxon>
        <taxon>Betaproteobacteria</taxon>
        <taxon>Burkholderiales</taxon>
        <taxon>Burkholderiaceae</taxon>
        <taxon>Cupriavidus</taxon>
    </lineage>
</organism>
<dbReference type="RefSeq" id="WP_224079009.1">
    <property type="nucleotide sequence ID" value="NZ_CAJZAI010000002.1"/>
</dbReference>
<evidence type="ECO:0000313" key="2">
    <source>
        <dbReference type="Proteomes" id="UP000727654"/>
    </source>
</evidence>
<gene>
    <name evidence="1" type="ORF">LMG23992_01366</name>
</gene>
<dbReference type="Proteomes" id="UP000727654">
    <property type="component" value="Unassembled WGS sequence"/>
</dbReference>
<evidence type="ECO:0000313" key="1">
    <source>
        <dbReference type="EMBL" id="CAG9168990.1"/>
    </source>
</evidence>
<name>A0ABM8WNJ9_9BURK</name>